<keyword evidence="2" id="KW-1185">Reference proteome</keyword>
<reference evidence="1 2" key="1">
    <citation type="journal article" date="2015" name="Genome Announc.">
        <title>Expanding the biotechnology potential of lactobacilli through comparative genomics of 213 strains and associated genera.</title>
        <authorList>
            <person name="Sun Z."/>
            <person name="Harris H.M."/>
            <person name="McCann A."/>
            <person name="Guo C."/>
            <person name="Argimon S."/>
            <person name="Zhang W."/>
            <person name="Yang X."/>
            <person name="Jeffery I.B."/>
            <person name="Cooney J.C."/>
            <person name="Kagawa T.F."/>
            <person name="Liu W."/>
            <person name="Song Y."/>
            <person name="Salvetti E."/>
            <person name="Wrobel A."/>
            <person name="Rasinkangas P."/>
            <person name="Parkhill J."/>
            <person name="Rea M.C."/>
            <person name="O'Sullivan O."/>
            <person name="Ritari J."/>
            <person name="Douillard F.P."/>
            <person name="Paul Ross R."/>
            <person name="Yang R."/>
            <person name="Briner A.E."/>
            <person name="Felis G.E."/>
            <person name="de Vos W.M."/>
            <person name="Barrangou R."/>
            <person name="Klaenhammer T.R."/>
            <person name="Caufield P.W."/>
            <person name="Cui Y."/>
            <person name="Zhang H."/>
            <person name="O'Toole P.W."/>
        </authorList>
    </citation>
    <scope>NUCLEOTIDE SEQUENCE [LARGE SCALE GENOMIC DNA]</scope>
    <source>
        <strain evidence="1 2">DSM 23026</strain>
    </source>
</reference>
<dbReference type="EMBL" id="JQCQ01000007">
    <property type="protein sequence ID" value="KRO25666.1"/>
    <property type="molecule type" value="Genomic_DNA"/>
</dbReference>
<name>A0A0R2NLD7_9LACO</name>
<dbReference type="AlphaFoldDB" id="A0A0R2NLD7"/>
<organism evidence="1 2">
    <name type="scientific">Pediococcus argentinicus</name>
    <dbReference type="NCBI Taxonomy" id="480391"/>
    <lineage>
        <taxon>Bacteria</taxon>
        <taxon>Bacillati</taxon>
        <taxon>Bacillota</taxon>
        <taxon>Bacilli</taxon>
        <taxon>Lactobacillales</taxon>
        <taxon>Lactobacillaceae</taxon>
        <taxon>Pediococcus</taxon>
    </lineage>
</organism>
<dbReference type="RefSeq" id="WP_057798528.1">
    <property type="nucleotide sequence ID" value="NZ_BJZZ01000007.1"/>
</dbReference>
<gene>
    <name evidence="1" type="ORF">IV88_GL001624</name>
</gene>
<comment type="caution">
    <text evidence="1">The sequence shown here is derived from an EMBL/GenBank/DDBJ whole genome shotgun (WGS) entry which is preliminary data.</text>
</comment>
<proteinExistence type="predicted"/>
<dbReference type="OrthoDB" id="2249386at2"/>
<evidence type="ECO:0000313" key="2">
    <source>
        <dbReference type="Proteomes" id="UP000051249"/>
    </source>
</evidence>
<sequence length="81" mass="9408">MEKISGFITSKIKIVKYSPFLLRFEVTDKDDHKTNVIIHKNGLTFFEQANQGSAVELHGIYNERKQFVIKEFKVFNSAVMI</sequence>
<dbReference type="Proteomes" id="UP000051249">
    <property type="component" value="Unassembled WGS sequence"/>
</dbReference>
<accession>A0A0R2NLD7</accession>
<protein>
    <recommendedName>
        <fullName evidence="3">OB-fold nucleic acid binding domain-containing protein</fullName>
    </recommendedName>
</protein>
<evidence type="ECO:0000313" key="1">
    <source>
        <dbReference type="EMBL" id="KRO25666.1"/>
    </source>
</evidence>
<dbReference type="PATRIC" id="fig|480391.4.peg.1654"/>
<evidence type="ECO:0008006" key="3">
    <source>
        <dbReference type="Google" id="ProtNLM"/>
    </source>
</evidence>